<evidence type="ECO:0008006" key="3">
    <source>
        <dbReference type="Google" id="ProtNLM"/>
    </source>
</evidence>
<sequence length="543" mass="58697">MASSEATSGKADVVIVCLVDPAPAAHAVAALAHKRIWAPPADSEEPLPWRRALLWRWEGGSPGHAGKKAALSLPETEAADQAELTGMIARALKVKPAEDAVVAERMRKASQLSYAIEAMWFNDHNRLLEMIVRFDSPLIAMLDLSGEVYRTDGGPLPNGWVERPASSDESAVRLRVTAVLPPGVAPGLLRAEIAVDGIPVFPIDIPDDLDRQTAGLVSLEVVSGDEAVVEHWGSAEPRARCGSVHYGNAAVRPLAGGISFARTSVPWPLPATAIATGQSAGIGQAFRHLDTVGPFAQPSSPRLHAMKDKFAGETAWLIGNGPSVRIEDLDRLEGRLCFAFNRFYLAYGDTRLRPQFTISGDRQMIEDFGDEMLERSGGTLCFAQDEPPELTGDYCWLRQVIGFPSLFSKNAAARVTPGGSSVYVAMQVAYWLGIRNFYVYGADFTFAFDRNSKTGDSMRTATGDGNHFIKNYRSGKPWCPPAILNIMTSFLAARALIEGEGGFIRNATRGGALETFDRIDFDDALKRDAVGAEGSGAHRTDAR</sequence>
<dbReference type="Proteomes" id="UP000564378">
    <property type="component" value="Unassembled WGS sequence"/>
</dbReference>
<protein>
    <recommendedName>
        <fullName evidence="3">DUF115 domain-containing protein</fullName>
    </recommendedName>
</protein>
<dbReference type="AlphaFoldDB" id="A0A842HSI3"/>
<evidence type="ECO:0000313" key="2">
    <source>
        <dbReference type="Proteomes" id="UP000564378"/>
    </source>
</evidence>
<keyword evidence="2" id="KW-1185">Reference proteome</keyword>
<reference evidence="1 2" key="1">
    <citation type="submission" date="2020-08" db="EMBL/GenBank/DDBJ databases">
        <title>Draft genome sequence of Parasphingopyxis sp. GrpM-11.</title>
        <authorList>
            <person name="Oh J."/>
            <person name="Roh D.-H."/>
        </authorList>
    </citation>
    <scope>NUCLEOTIDE SEQUENCE [LARGE SCALE GENOMIC DNA]</scope>
    <source>
        <strain evidence="1 2">GrpM-11</strain>
    </source>
</reference>
<organism evidence="1 2">
    <name type="scientific">Parasphingopyxis marina</name>
    <dbReference type="NCBI Taxonomy" id="2761622"/>
    <lineage>
        <taxon>Bacteria</taxon>
        <taxon>Pseudomonadati</taxon>
        <taxon>Pseudomonadota</taxon>
        <taxon>Alphaproteobacteria</taxon>
        <taxon>Sphingomonadales</taxon>
        <taxon>Sphingomonadaceae</taxon>
        <taxon>Parasphingopyxis</taxon>
    </lineage>
</organism>
<proteinExistence type="predicted"/>
<gene>
    <name evidence="1" type="ORF">H6P80_00220</name>
</gene>
<dbReference type="RefSeq" id="WP_185799356.1">
    <property type="nucleotide sequence ID" value="NZ_JACJVJ010000001.1"/>
</dbReference>
<dbReference type="EMBL" id="JACJVJ010000001">
    <property type="protein sequence ID" value="MBC2776036.1"/>
    <property type="molecule type" value="Genomic_DNA"/>
</dbReference>
<comment type="caution">
    <text evidence="1">The sequence shown here is derived from an EMBL/GenBank/DDBJ whole genome shotgun (WGS) entry which is preliminary data.</text>
</comment>
<evidence type="ECO:0000313" key="1">
    <source>
        <dbReference type="EMBL" id="MBC2776036.1"/>
    </source>
</evidence>
<accession>A0A842HSI3</accession>
<name>A0A842HSI3_9SPHN</name>